<dbReference type="EMBL" id="BPLR01014752">
    <property type="protein sequence ID" value="GIY71072.1"/>
    <property type="molecule type" value="Genomic_DNA"/>
</dbReference>
<sequence length="128" mass="14318">MYTSLGLALGMVDLTLTHVVECILTFVYCVISIICLITSLSDVPAAMRKASATFQNIYNKEILKDEFLKLDPSGFQCIVAIKALSNLNPVYITAWDMLKVDKNLLLNNFGCILTFGILFIQLQRTAYE</sequence>
<keyword evidence="1" id="KW-0812">Transmembrane</keyword>
<feature type="transmembrane region" description="Helical" evidence="1">
    <location>
        <begin position="16"/>
        <end position="40"/>
    </location>
</feature>
<organism evidence="2 3">
    <name type="scientific">Caerostris extrusa</name>
    <name type="common">Bark spider</name>
    <name type="synonym">Caerostris bankana</name>
    <dbReference type="NCBI Taxonomy" id="172846"/>
    <lineage>
        <taxon>Eukaryota</taxon>
        <taxon>Metazoa</taxon>
        <taxon>Ecdysozoa</taxon>
        <taxon>Arthropoda</taxon>
        <taxon>Chelicerata</taxon>
        <taxon>Arachnida</taxon>
        <taxon>Araneae</taxon>
        <taxon>Araneomorphae</taxon>
        <taxon>Entelegynae</taxon>
        <taxon>Araneoidea</taxon>
        <taxon>Araneidae</taxon>
        <taxon>Caerostris</taxon>
    </lineage>
</organism>
<comment type="caution">
    <text evidence="2">The sequence shown here is derived from an EMBL/GenBank/DDBJ whole genome shotgun (WGS) entry which is preliminary data.</text>
</comment>
<evidence type="ECO:0000313" key="3">
    <source>
        <dbReference type="Proteomes" id="UP001054945"/>
    </source>
</evidence>
<gene>
    <name evidence="2" type="ORF">CEXT_579711</name>
</gene>
<evidence type="ECO:0000313" key="2">
    <source>
        <dbReference type="EMBL" id="GIY71072.1"/>
    </source>
</evidence>
<proteinExistence type="predicted"/>
<keyword evidence="3" id="KW-1185">Reference proteome</keyword>
<dbReference type="Proteomes" id="UP001054945">
    <property type="component" value="Unassembled WGS sequence"/>
</dbReference>
<keyword evidence="1" id="KW-0472">Membrane</keyword>
<feature type="transmembrane region" description="Helical" evidence="1">
    <location>
        <begin position="104"/>
        <end position="122"/>
    </location>
</feature>
<keyword evidence="1" id="KW-1133">Transmembrane helix</keyword>
<protein>
    <recommendedName>
        <fullName evidence="4">Gustatory receptor</fullName>
    </recommendedName>
</protein>
<dbReference type="AlphaFoldDB" id="A0AAV4VL72"/>
<name>A0AAV4VL72_CAEEX</name>
<evidence type="ECO:0008006" key="4">
    <source>
        <dbReference type="Google" id="ProtNLM"/>
    </source>
</evidence>
<evidence type="ECO:0000256" key="1">
    <source>
        <dbReference type="SAM" id="Phobius"/>
    </source>
</evidence>
<reference evidence="2 3" key="1">
    <citation type="submission" date="2021-06" db="EMBL/GenBank/DDBJ databases">
        <title>Caerostris extrusa draft genome.</title>
        <authorList>
            <person name="Kono N."/>
            <person name="Arakawa K."/>
        </authorList>
    </citation>
    <scope>NUCLEOTIDE SEQUENCE [LARGE SCALE GENOMIC DNA]</scope>
</reference>
<accession>A0AAV4VL72</accession>